<feature type="region of interest" description="Disordered" evidence="1">
    <location>
        <begin position="1"/>
        <end position="50"/>
    </location>
</feature>
<sequence length="905" mass="101870">MTGYSAPGPSHPTSEYNYSISSLGKRKADSLPPQTQPQPPTSSSPRKGVTISTAPQTLNAARDALVKKYVGIPEKVVSEFLSDHVPYIHDAVVERVMEELKKIPKERTTKQGDTKSYTALTSEGKVWGYPGKSPLKLGMKEARTFNSLCDLIEAVLELAAKLNGGSWVAHTSKQDYIAGEKPNSSRPDSFLHLIPKLRDEVGWELLLCVGEFKIRKTYDAELDNWNWAKILWGMHHILRNDPCRLFTFGYSMEDDNARLWYHARSSVFVSESFNWIENPKPFVAFILALTLNKPEHFSSVTRRDSEAPAPAPSCTPHLPVPNHPIPITFHAAYTNPPLGKQGMDILYDKHTDYLKRIGIDPTIKRVVDENDNTQYEITVVGPVEVDGKTSIETTVFITEEVLCDWKAEHPTGRTTRVWVVHIRGGDRSVKYVLKDVWLEDGAEVGGDRLTRHKELIKADKDIDKHGIVEVEKWCNDHFLHMYTHEKFDHEVPGVRGRKPQIILIRDTTASASSAGSLHRGTQRVQPRDGPSSVPSRRKTHLFDEPARFHYRIVFKDKMTPLEKAPCRKTCCEVVIGILRAGMRFGIPLHKPAGSEISITFTIMVKGELERPKLQVPQVSLLKAPANIAQGTPHFWSVEVEAGHYLHITKGDNAADDPDDLYLQSLDAHWEQPWELPTSIFQHHLLHDLESVHWVSLWTCLYLIGPEDMDAEHGGSKDQGAKPVNEDRVELYEAIFPKGEPKVVSDVRQAFIGVGGDQAPRASLWQILEGGIRDNKVRSLVAAHFDVLRDAVVDRFVEVEWDMVPGKPISYDHPAFARALKLLHRLLLSLQSRLGDYDRFPVSPLCGHTYVLEREPGPGELERWSDPEEATIQEADGSTARPESPHTSNKRQKTDDLRSQRAHAIG</sequence>
<proteinExistence type="predicted"/>
<accession>A0ABR3FHU9</accession>
<evidence type="ECO:0000313" key="4">
    <source>
        <dbReference type="Proteomes" id="UP001465976"/>
    </source>
</evidence>
<organism evidence="3 4">
    <name type="scientific">Marasmius crinis-equi</name>
    <dbReference type="NCBI Taxonomy" id="585013"/>
    <lineage>
        <taxon>Eukaryota</taxon>
        <taxon>Fungi</taxon>
        <taxon>Dikarya</taxon>
        <taxon>Basidiomycota</taxon>
        <taxon>Agaricomycotina</taxon>
        <taxon>Agaricomycetes</taxon>
        <taxon>Agaricomycetidae</taxon>
        <taxon>Agaricales</taxon>
        <taxon>Marasmiineae</taxon>
        <taxon>Marasmiaceae</taxon>
        <taxon>Marasmius</taxon>
    </lineage>
</organism>
<dbReference type="InterPro" id="IPR040976">
    <property type="entry name" value="Pkinase_fungal"/>
</dbReference>
<dbReference type="Proteomes" id="UP001465976">
    <property type="component" value="Unassembled WGS sequence"/>
</dbReference>
<evidence type="ECO:0000313" key="3">
    <source>
        <dbReference type="EMBL" id="KAL0574787.1"/>
    </source>
</evidence>
<reference evidence="3 4" key="1">
    <citation type="submission" date="2024-02" db="EMBL/GenBank/DDBJ databases">
        <title>A draft genome for the cacao thread blight pathogen Marasmius crinis-equi.</title>
        <authorList>
            <person name="Cohen S.P."/>
            <person name="Baruah I.K."/>
            <person name="Amoako-Attah I."/>
            <person name="Bukari Y."/>
            <person name="Meinhardt L.W."/>
            <person name="Bailey B.A."/>
        </authorList>
    </citation>
    <scope>NUCLEOTIDE SEQUENCE [LARGE SCALE GENOMIC DNA]</scope>
    <source>
        <strain evidence="3 4">GH-76</strain>
    </source>
</reference>
<feature type="domain" description="Fungal-type protein kinase" evidence="2">
    <location>
        <begin position="200"/>
        <end position="293"/>
    </location>
</feature>
<feature type="compositionally biased region" description="Polar residues" evidence="1">
    <location>
        <begin position="11"/>
        <end position="22"/>
    </location>
</feature>
<name>A0ABR3FHU9_9AGAR</name>
<dbReference type="EMBL" id="JBAHYK010000365">
    <property type="protein sequence ID" value="KAL0574787.1"/>
    <property type="molecule type" value="Genomic_DNA"/>
</dbReference>
<dbReference type="Pfam" id="PF17667">
    <property type="entry name" value="Pkinase_fungal"/>
    <property type="match status" value="2"/>
</dbReference>
<feature type="domain" description="Fungal-type protein kinase" evidence="2">
    <location>
        <begin position="355"/>
        <end position="575"/>
    </location>
</feature>
<evidence type="ECO:0000256" key="1">
    <source>
        <dbReference type="SAM" id="MobiDB-lite"/>
    </source>
</evidence>
<protein>
    <recommendedName>
        <fullName evidence="2">Fungal-type protein kinase domain-containing protein</fullName>
    </recommendedName>
</protein>
<keyword evidence="4" id="KW-1185">Reference proteome</keyword>
<feature type="region of interest" description="Disordered" evidence="1">
    <location>
        <begin position="856"/>
        <end position="905"/>
    </location>
</feature>
<comment type="caution">
    <text evidence="3">The sequence shown here is derived from an EMBL/GenBank/DDBJ whole genome shotgun (WGS) entry which is preliminary data.</text>
</comment>
<evidence type="ECO:0000259" key="2">
    <source>
        <dbReference type="Pfam" id="PF17667"/>
    </source>
</evidence>
<gene>
    <name evidence="3" type="ORF">V5O48_007179</name>
</gene>
<feature type="region of interest" description="Disordered" evidence="1">
    <location>
        <begin position="512"/>
        <end position="538"/>
    </location>
</feature>
<feature type="compositionally biased region" description="Basic and acidic residues" evidence="1">
    <location>
        <begin position="856"/>
        <end position="865"/>
    </location>
</feature>